<sequence>MNARRLTWLGQASVLLDVGGLRIAIDPYFGEHPARLYPPGDAAPVASSVDAILVTHEHLDHFDPTFIRQAAVSRHVTLLVPTPLLDRASALGADVTGVQPGDRVTLAPGVEVAVLPAWHGLTLADGYAEGRDAQGHARFLGYVVVADGLTIYHAGDTIVTPELVAAASQEHSDVALLPTNGRDAQREAAGIVGNMDGREAVEFAAIIGARTLIPLHWDLFAGNTSDPQDVVTVAEAHGAGAPAVVVPVRDASFEL</sequence>
<dbReference type="EMBL" id="CAEZXP010000002">
    <property type="protein sequence ID" value="CAB4695161.1"/>
    <property type="molecule type" value="Genomic_DNA"/>
</dbReference>
<feature type="domain" description="Metallo-beta-lactamase" evidence="1">
    <location>
        <begin position="22"/>
        <end position="217"/>
    </location>
</feature>
<accession>A0A6J6P6U7</accession>
<proteinExistence type="predicted"/>
<organism evidence="2">
    <name type="scientific">freshwater metagenome</name>
    <dbReference type="NCBI Taxonomy" id="449393"/>
    <lineage>
        <taxon>unclassified sequences</taxon>
        <taxon>metagenomes</taxon>
        <taxon>ecological metagenomes</taxon>
    </lineage>
</organism>
<gene>
    <name evidence="2" type="ORF">UFOPK2399_00972</name>
</gene>
<dbReference type="InterPro" id="IPR036866">
    <property type="entry name" value="RibonucZ/Hydroxyglut_hydro"/>
</dbReference>
<protein>
    <submittedName>
        <fullName evidence="2">Unannotated protein</fullName>
    </submittedName>
</protein>
<dbReference type="Gene3D" id="3.60.15.10">
    <property type="entry name" value="Ribonuclease Z/Hydroxyacylglutathione hydrolase-like"/>
    <property type="match status" value="1"/>
</dbReference>
<dbReference type="AlphaFoldDB" id="A0A6J6P6U7"/>
<name>A0A6J6P6U7_9ZZZZ</name>
<dbReference type="Pfam" id="PF12706">
    <property type="entry name" value="Lactamase_B_2"/>
    <property type="match status" value="1"/>
</dbReference>
<reference evidence="2" key="1">
    <citation type="submission" date="2020-05" db="EMBL/GenBank/DDBJ databases">
        <authorList>
            <person name="Chiriac C."/>
            <person name="Salcher M."/>
            <person name="Ghai R."/>
            <person name="Kavagutti S V."/>
        </authorList>
    </citation>
    <scope>NUCLEOTIDE SEQUENCE</scope>
</reference>
<dbReference type="InterPro" id="IPR050114">
    <property type="entry name" value="UPF0173_UPF0282_UlaG_hydrolase"/>
</dbReference>
<dbReference type="PANTHER" id="PTHR43546:SF3">
    <property type="entry name" value="UPF0173 METAL-DEPENDENT HYDROLASE MJ1163"/>
    <property type="match status" value="1"/>
</dbReference>
<dbReference type="SUPFAM" id="SSF56281">
    <property type="entry name" value="Metallo-hydrolase/oxidoreductase"/>
    <property type="match status" value="1"/>
</dbReference>
<dbReference type="InterPro" id="IPR001279">
    <property type="entry name" value="Metallo-B-lactamas"/>
</dbReference>
<dbReference type="PANTHER" id="PTHR43546">
    <property type="entry name" value="UPF0173 METAL-DEPENDENT HYDROLASE MJ1163-RELATED"/>
    <property type="match status" value="1"/>
</dbReference>
<evidence type="ECO:0000259" key="1">
    <source>
        <dbReference type="Pfam" id="PF12706"/>
    </source>
</evidence>
<evidence type="ECO:0000313" key="2">
    <source>
        <dbReference type="EMBL" id="CAB4695161.1"/>
    </source>
</evidence>